<evidence type="ECO:0000313" key="4">
    <source>
        <dbReference type="Proteomes" id="UP000012081"/>
    </source>
</evidence>
<dbReference type="Pfam" id="PF07238">
    <property type="entry name" value="PilZ"/>
    <property type="match status" value="1"/>
</dbReference>
<evidence type="ECO:0000259" key="1">
    <source>
        <dbReference type="Pfam" id="PF07238"/>
    </source>
</evidence>
<dbReference type="EMBL" id="APBN01000002">
    <property type="protein sequence ID" value="EMT53623.1"/>
    <property type="molecule type" value="Genomic_DNA"/>
</dbReference>
<dbReference type="GO" id="GO:0035438">
    <property type="term" value="F:cyclic-di-GMP binding"/>
    <property type="evidence" value="ECO:0007669"/>
    <property type="project" value="InterPro"/>
</dbReference>
<accession>M8DJ78</accession>
<dbReference type="GeneID" id="89500134"/>
<protein>
    <recommendedName>
        <fullName evidence="5">Glycosyltransferase</fullName>
    </recommendedName>
</protein>
<dbReference type="STRING" id="1300222.I532_06405"/>
<keyword evidence="4" id="KW-1185">Reference proteome</keyword>
<comment type="caution">
    <text evidence="3">The sequence shown here is derived from an EMBL/GenBank/DDBJ whole genome shotgun (WGS) entry which is preliminary data.</text>
</comment>
<dbReference type="InterPro" id="IPR009926">
    <property type="entry name" value="T3SS_YcgR_PilZN"/>
</dbReference>
<dbReference type="RefSeq" id="WP_003387118.1">
    <property type="nucleotide sequence ID" value="NZ_APBN01000002.1"/>
</dbReference>
<dbReference type="Proteomes" id="UP000012081">
    <property type="component" value="Unassembled WGS sequence"/>
</dbReference>
<feature type="domain" description="PilZ" evidence="1">
    <location>
        <begin position="105"/>
        <end position="216"/>
    </location>
</feature>
<evidence type="ECO:0000259" key="2">
    <source>
        <dbReference type="Pfam" id="PF12945"/>
    </source>
</evidence>
<evidence type="ECO:0008006" key="5">
    <source>
        <dbReference type="Google" id="ProtNLM"/>
    </source>
</evidence>
<dbReference type="Pfam" id="PF12945">
    <property type="entry name" value="PilZNR"/>
    <property type="match status" value="1"/>
</dbReference>
<dbReference type="InterPro" id="IPR009875">
    <property type="entry name" value="PilZ_domain"/>
</dbReference>
<reference evidence="3 4" key="1">
    <citation type="submission" date="2013-03" db="EMBL/GenBank/DDBJ databases">
        <title>Assembly of a new bacterial strain Brevibacillus borstelensis AK1.</title>
        <authorList>
            <person name="Rajan I."/>
            <person name="PoliReddy D."/>
            <person name="Sugumar T."/>
            <person name="Rathinam K."/>
            <person name="Alqarawi S."/>
            <person name="Khalil A.B."/>
            <person name="Sivakumar N."/>
        </authorList>
    </citation>
    <scope>NUCLEOTIDE SEQUENCE [LARGE SCALE GENOMIC DNA]</scope>
    <source>
        <strain evidence="3 4">AK1</strain>
    </source>
</reference>
<dbReference type="PATRIC" id="fig|1300222.3.peg.1313"/>
<feature type="domain" description="Type III secretion system flagellar brake protein YcgR PilZN" evidence="2">
    <location>
        <begin position="8"/>
        <end position="96"/>
    </location>
</feature>
<dbReference type="SUPFAM" id="SSF141371">
    <property type="entry name" value="PilZ domain-like"/>
    <property type="match status" value="1"/>
</dbReference>
<dbReference type="AlphaFoldDB" id="M8DJ78"/>
<proteinExistence type="predicted"/>
<gene>
    <name evidence="3" type="ORF">I532_06405</name>
</gene>
<dbReference type="Gene3D" id="2.40.10.220">
    <property type="entry name" value="predicted glycosyltransferase like domains"/>
    <property type="match status" value="1"/>
</dbReference>
<sequence>MIMLLPRIGQTLRLNLVDAWDENRDHTLKTRVADLRDDTAVIELPISEKTGRTAPLLTGTECDVWYIGEDGSRYEFRSTIIGRQTENIPVLLMSLPSKDAVIRNQRRNYLRIQTAVEIAVKMDDPLRQYHFLARTVDLSGGGLSFTCEDNMRLQEKDSLEIWLSLPSKAGQVHHAFALGEIVRQKPADEKGKHQWVSVKFTKINESDRAKIVRTCYERQLEMRKKGVLE</sequence>
<name>M8DJ78_9BACL</name>
<organism evidence="3 4">
    <name type="scientific">Brevibacillus borstelensis AK1</name>
    <dbReference type="NCBI Taxonomy" id="1300222"/>
    <lineage>
        <taxon>Bacteria</taxon>
        <taxon>Bacillati</taxon>
        <taxon>Bacillota</taxon>
        <taxon>Bacilli</taxon>
        <taxon>Bacillales</taxon>
        <taxon>Paenibacillaceae</taxon>
        <taxon>Brevibacillus</taxon>
    </lineage>
</organism>
<evidence type="ECO:0000313" key="3">
    <source>
        <dbReference type="EMBL" id="EMT53623.1"/>
    </source>
</evidence>